<dbReference type="Proteomes" id="UP000824469">
    <property type="component" value="Unassembled WGS sequence"/>
</dbReference>
<keyword evidence="5" id="KW-1185">Reference proteome</keyword>
<evidence type="ECO:0008006" key="6">
    <source>
        <dbReference type="Google" id="ProtNLM"/>
    </source>
</evidence>
<dbReference type="SUPFAM" id="SSF50814">
    <property type="entry name" value="Lipocalins"/>
    <property type="match status" value="2"/>
</dbReference>
<dbReference type="EMBL" id="JAHRHJ020000005">
    <property type="protein sequence ID" value="KAH9315159.1"/>
    <property type="molecule type" value="Genomic_DNA"/>
</dbReference>
<dbReference type="Pfam" id="PF12204">
    <property type="entry name" value="DUF3598_N"/>
    <property type="match status" value="1"/>
</dbReference>
<dbReference type="InterPro" id="IPR048378">
    <property type="entry name" value="BFA1-like_C"/>
</dbReference>
<dbReference type="FunFam" id="2.40.128.20:FF:000013">
    <property type="entry name" value="OsWRKY4 family protein"/>
    <property type="match status" value="1"/>
</dbReference>
<accession>A0AA38G2B0</accession>
<sequence>MLPRGNRYGAQNEYRNVFELQNKNNKNEWIWIVIITQVMYILSTKLGSMATLSVTTDLLCLAGYKGQATNVNKHCPRTNVPCLHERGRKRRGQRLSTRKVIERESSSTGTSFSEEEDRATTTEALHHFITLSQGSWNGFFCQYDALGNATQCINTILAATSHGEDELVSLMQTLKIKQAPPKTAILLGHTDSEWEEYKLREINMFTVDNHEQIGFFPEGNAYSLRHQSADTVDKVLRVGVLGEDDIGEEFPKNLKVPAWRPSIVCESCLYSKDKNSRMRAFHILNQRGIVDMIGVFHEKKERQMASTNTCDYYEKKNKDRINALLGRWLGHSVTKRSGFYGATIAEADFDLKIQMDDNGGLIQDINSTSGGGRNVHWTGNVQGGLVTFDGGFQMTLLPGGMHIAFPTDVAKSVAESHSFPLEFSWMEFPGKRRRIVRTYDAQGLVVSTTYINEVKV</sequence>
<dbReference type="OMA" id="GSFFQFD"/>
<proteinExistence type="predicted"/>
<gene>
    <name evidence="4" type="ORF">KI387_023786</name>
</gene>
<feature type="domain" description="Biogenesis factor required for ATP synthase 1-like C-terminal" evidence="3">
    <location>
        <begin position="320"/>
        <end position="456"/>
    </location>
</feature>
<evidence type="ECO:0000313" key="5">
    <source>
        <dbReference type="Proteomes" id="UP000824469"/>
    </source>
</evidence>
<dbReference type="Pfam" id="PF21053">
    <property type="entry name" value="BFA1_C"/>
    <property type="match status" value="1"/>
</dbReference>
<feature type="domain" description="DUF3598" evidence="2">
    <location>
        <begin position="125"/>
        <end position="301"/>
    </location>
</feature>
<dbReference type="InterPro" id="IPR022017">
    <property type="entry name" value="BFA1-like_DUF3598"/>
</dbReference>
<evidence type="ECO:0000259" key="2">
    <source>
        <dbReference type="Pfam" id="PF12204"/>
    </source>
</evidence>
<dbReference type="PANTHER" id="PTHR33404">
    <property type="entry name" value="CELL DIVISION TOPOLOGICAL SPECIFICITY FACTOR HOMOLOG, CHLOROPLASTIC"/>
    <property type="match status" value="1"/>
</dbReference>
<evidence type="ECO:0000313" key="4">
    <source>
        <dbReference type="EMBL" id="KAH9315159.1"/>
    </source>
</evidence>
<dbReference type="GO" id="GO:0010020">
    <property type="term" value="P:chloroplast fission"/>
    <property type="evidence" value="ECO:0007669"/>
    <property type="project" value="TreeGrafter"/>
</dbReference>
<name>A0AA38G2B0_TAXCH</name>
<protein>
    <recommendedName>
        <fullName evidence="6">DUF3598 domain-containing protein</fullName>
    </recommendedName>
</protein>
<feature type="region of interest" description="Disordered" evidence="1">
    <location>
        <begin position="87"/>
        <end position="117"/>
    </location>
</feature>
<feature type="compositionally biased region" description="Basic residues" evidence="1">
    <location>
        <begin position="87"/>
        <end position="97"/>
    </location>
</feature>
<comment type="caution">
    <text evidence="4">The sequence shown here is derived from an EMBL/GenBank/DDBJ whole genome shotgun (WGS) entry which is preliminary data.</text>
</comment>
<dbReference type="PANTHER" id="PTHR33404:SF3">
    <property type="entry name" value="NMDA RECEPTOR SUBUNIT EPSILON-1, PUTATIVE (DUF3598)-RELATED"/>
    <property type="match status" value="1"/>
</dbReference>
<evidence type="ECO:0000256" key="1">
    <source>
        <dbReference type="SAM" id="MobiDB-lite"/>
    </source>
</evidence>
<evidence type="ECO:0000259" key="3">
    <source>
        <dbReference type="Pfam" id="PF21053"/>
    </source>
</evidence>
<reference evidence="4 5" key="1">
    <citation type="journal article" date="2021" name="Nat. Plants">
        <title>The Taxus genome provides insights into paclitaxel biosynthesis.</title>
        <authorList>
            <person name="Xiong X."/>
            <person name="Gou J."/>
            <person name="Liao Q."/>
            <person name="Li Y."/>
            <person name="Zhou Q."/>
            <person name="Bi G."/>
            <person name="Li C."/>
            <person name="Du R."/>
            <person name="Wang X."/>
            <person name="Sun T."/>
            <person name="Guo L."/>
            <person name="Liang H."/>
            <person name="Lu P."/>
            <person name="Wu Y."/>
            <person name="Zhang Z."/>
            <person name="Ro D.K."/>
            <person name="Shang Y."/>
            <person name="Huang S."/>
            <person name="Yan J."/>
        </authorList>
    </citation>
    <scope>NUCLEOTIDE SEQUENCE [LARGE SCALE GENOMIC DNA]</scope>
    <source>
        <strain evidence="4">Ta-2019</strain>
    </source>
</reference>
<dbReference type="Gene3D" id="2.40.128.20">
    <property type="match status" value="1"/>
</dbReference>
<dbReference type="InterPro" id="IPR012674">
    <property type="entry name" value="Calycin"/>
</dbReference>
<dbReference type="AlphaFoldDB" id="A0AA38G2B0"/>
<organism evidence="4 5">
    <name type="scientific">Taxus chinensis</name>
    <name type="common">Chinese yew</name>
    <name type="synonym">Taxus wallichiana var. chinensis</name>
    <dbReference type="NCBI Taxonomy" id="29808"/>
    <lineage>
        <taxon>Eukaryota</taxon>
        <taxon>Viridiplantae</taxon>
        <taxon>Streptophyta</taxon>
        <taxon>Embryophyta</taxon>
        <taxon>Tracheophyta</taxon>
        <taxon>Spermatophyta</taxon>
        <taxon>Pinopsida</taxon>
        <taxon>Pinidae</taxon>
        <taxon>Conifers II</taxon>
        <taxon>Cupressales</taxon>
        <taxon>Taxaceae</taxon>
        <taxon>Taxus</taxon>
    </lineage>
</organism>